<dbReference type="Pfam" id="PF05170">
    <property type="entry name" value="AsmA"/>
    <property type="match status" value="1"/>
</dbReference>
<dbReference type="PANTHER" id="PTHR30441:SF4">
    <property type="entry name" value="PROTEIN ASMA"/>
    <property type="match status" value="1"/>
</dbReference>
<comment type="caution">
    <text evidence="3">The sequence shown here is derived from an EMBL/GenBank/DDBJ whole genome shotgun (WGS) entry which is preliminary data.</text>
</comment>
<evidence type="ECO:0000313" key="3">
    <source>
        <dbReference type="EMBL" id="TCL07326.1"/>
    </source>
</evidence>
<feature type="compositionally biased region" description="Polar residues" evidence="1">
    <location>
        <begin position="594"/>
        <end position="606"/>
    </location>
</feature>
<dbReference type="EMBL" id="SJOI01000001">
    <property type="protein sequence ID" value="TCL07326.1"/>
    <property type="molecule type" value="Genomic_DNA"/>
</dbReference>
<protein>
    <submittedName>
        <fullName evidence="3">AsmA protein</fullName>
    </submittedName>
</protein>
<dbReference type="AlphaFoldDB" id="A0A4R1NRA8"/>
<keyword evidence="4" id="KW-1185">Reference proteome</keyword>
<name>A0A4R1NRA8_9GAMM</name>
<sequence>MKRLLTTLVILLAVLVVGITALVVLINPNDFRHYMVSKVKQRSGYTLALDGDLRWHVWPQLSILAGHMTLTAPGAGVAVVSAENMRLDVELWPLLSHQLAIKQVMLKGAVITLTPDSSARRPENAPIEPADTPNPVSQPGWSYDIASLKLTDSLMIWQRQPNEQINLRDLNLDVEQSATRQADITFSSRINRDQRDLTVSLKGNVDLSHYPRQMTARLDSVNYQLHGSGLPADGIKGEGKLSADYSRTNQTLEISNLTLSANDSHLSGQASAKMDAVPVYQLDLNAQHLNLDNLMGFTPGNAADNNGQSAAHQSNGRPIIVSAMEVHNPSFLNAFNGQLNLTADQVIYHGLNITGFKTQADNRHGHLSLNTLNGKLGEGEFNLPGTVDVTGPQPKFELHPDIKRVALGPLMQAFSLPQTLTGLLSVEGQITGRSLTADDFAQNWQGFGRMALDNARLEGLNIQQLIQRAVARSNSSVSAQQRTENYSEVKQLTAQATLNHGSLQLDNLAGNSDLLSLSGNGTLNLPGRQCDVNLNIRVLQGWQGDPQTVAALVATPIPLRVYGPWDALSYQLHVDQLIRKQLEDEVKRRLNDWAQKNQNHPQNKNVQKLLEKL</sequence>
<dbReference type="InterPro" id="IPR052894">
    <property type="entry name" value="AsmA-related"/>
</dbReference>
<dbReference type="Proteomes" id="UP000294555">
    <property type="component" value="Unassembled WGS sequence"/>
</dbReference>
<feature type="domain" description="AsmA" evidence="2">
    <location>
        <begin position="238"/>
        <end position="505"/>
    </location>
</feature>
<organism evidence="3 4">
    <name type="scientific">Sodalis ligni</name>
    <dbReference type="NCBI Taxonomy" id="2697027"/>
    <lineage>
        <taxon>Bacteria</taxon>
        <taxon>Pseudomonadati</taxon>
        <taxon>Pseudomonadota</taxon>
        <taxon>Gammaproteobacteria</taxon>
        <taxon>Enterobacterales</taxon>
        <taxon>Bruguierivoracaceae</taxon>
        <taxon>Sodalis</taxon>
    </lineage>
</organism>
<evidence type="ECO:0000259" key="2">
    <source>
        <dbReference type="Pfam" id="PF05170"/>
    </source>
</evidence>
<dbReference type="OrthoDB" id="9766390at2"/>
<proteinExistence type="predicted"/>
<feature type="region of interest" description="Disordered" evidence="1">
    <location>
        <begin position="117"/>
        <end position="138"/>
    </location>
</feature>
<reference evidence="3 4" key="1">
    <citation type="submission" date="2019-02" db="EMBL/GenBank/DDBJ databases">
        <title>Investigation of anaerobic lignin degradation for improved lignocellulosic biofuels.</title>
        <authorList>
            <person name="Deangelis K."/>
        </authorList>
    </citation>
    <scope>NUCLEOTIDE SEQUENCE [LARGE SCALE GENOMIC DNA]</scope>
    <source>
        <strain evidence="3 4">159R</strain>
    </source>
</reference>
<evidence type="ECO:0000256" key="1">
    <source>
        <dbReference type="SAM" id="MobiDB-lite"/>
    </source>
</evidence>
<gene>
    <name evidence="3" type="ORF">EZJ58_5642</name>
</gene>
<dbReference type="InterPro" id="IPR007844">
    <property type="entry name" value="AsmA"/>
</dbReference>
<evidence type="ECO:0000313" key="4">
    <source>
        <dbReference type="Proteomes" id="UP000294555"/>
    </source>
</evidence>
<dbReference type="GO" id="GO:0005886">
    <property type="term" value="C:plasma membrane"/>
    <property type="evidence" value="ECO:0007669"/>
    <property type="project" value="TreeGrafter"/>
</dbReference>
<dbReference type="NCBIfam" id="NF008091">
    <property type="entry name" value="PRK10833.1"/>
    <property type="match status" value="1"/>
</dbReference>
<dbReference type="RefSeq" id="WP_132927438.1">
    <property type="nucleotide sequence ID" value="NZ_SJOI01000001.1"/>
</dbReference>
<dbReference type="PANTHER" id="PTHR30441">
    <property type="entry name" value="DUF748 DOMAIN-CONTAINING PROTEIN"/>
    <property type="match status" value="1"/>
</dbReference>
<accession>A0A4R1NRA8</accession>
<feature type="region of interest" description="Disordered" evidence="1">
    <location>
        <begin position="593"/>
        <end position="613"/>
    </location>
</feature>
<dbReference type="GO" id="GO:0090313">
    <property type="term" value="P:regulation of protein targeting to membrane"/>
    <property type="evidence" value="ECO:0007669"/>
    <property type="project" value="TreeGrafter"/>
</dbReference>